<evidence type="ECO:0000259" key="1">
    <source>
        <dbReference type="Pfam" id="PF13362"/>
    </source>
</evidence>
<accession>A0A1V4HVG3</accession>
<name>A0A1V4HVG3_NITVU</name>
<dbReference type="InterPro" id="IPR006171">
    <property type="entry name" value="TOPRIM_dom"/>
</dbReference>
<dbReference type="Pfam" id="PF23639">
    <property type="entry name" value="DUF7146"/>
    <property type="match status" value="1"/>
</dbReference>
<dbReference type="RefSeq" id="WP_079447888.1">
    <property type="nucleotide sequence ID" value="NZ_MWPQ01000054.1"/>
</dbReference>
<dbReference type="AlphaFoldDB" id="A0A1V4HVG3"/>
<proteinExistence type="predicted"/>
<keyword evidence="4" id="KW-1185">Reference proteome</keyword>
<dbReference type="EMBL" id="MWPQ01000054">
    <property type="protein sequence ID" value="OPH81825.1"/>
    <property type="molecule type" value="Genomic_DNA"/>
</dbReference>
<comment type="caution">
    <text evidence="3">The sequence shown here is derived from an EMBL/GenBank/DDBJ whole genome shotgun (WGS) entry which is preliminary data.</text>
</comment>
<protein>
    <submittedName>
        <fullName evidence="3">Uncharacterized protein</fullName>
    </submittedName>
</protein>
<dbReference type="Proteomes" id="UP000189940">
    <property type="component" value="Unassembled WGS sequence"/>
</dbReference>
<organism evidence="3 4">
    <name type="scientific">Nitrobacter vulgaris</name>
    <dbReference type="NCBI Taxonomy" id="29421"/>
    <lineage>
        <taxon>Bacteria</taxon>
        <taxon>Pseudomonadati</taxon>
        <taxon>Pseudomonadota</taxon>
        <taxon>Alphaproteobacteria</taxon>
        <taxon>Hyphomicrobiales</taxon>
        <taxon>Nitrobacteraceae</taxon>
        <taxon>Nitrobacter</taxon>
    </lineage>
</organism>
<gene>
    <name evidence="3" type="ORF">B2M20_15210</name>
</gene>
<evidence type="ECO:0000313" key="3">
    <source>
        <dbReference type="EMBL" id="OPH81825.1"/>
    </source>
</evidence>
<feature type="domain" description="Toprim" evidence="1">
    <location>
        <begin position="147"/>
        <end position="239"/>
    </location>
</feature>
<evidence type="ECO:0000313" key="4">
    <source>
        <dbReference type="Proteomes" id="UP000189940"/>
    </source>
</evidence>
<sequence>MLTTDEAFAPLNVTSATSRAPDDEWHPARPIPVIVSAAEDRVRVERASALWREARPIDGTPAQVYLASRGISYEGEALRWHPCCPFGQGVRLGCMLGLVRNIMTNEPQAIHRTAITANGSKIDRRAYGQIGGGAVKLTDDEHVERVLAIGEGIETTLSIREVSDLSNMPVWSVLSANGVSRFPALPGIESVWIAADNDVSWAGQNAARAAAEHLCTAGVEVIIVSPTQAGTDLNDRMTRHA</sequence>
<dbReference type="STRING" id="29421.B2M20_15210"/>
<feature type="domain" description="DUF7146" evidence="2">
    <location>
        <begin position="43"/>
        <end position="137"/>
    </location>
</feature>
<evidence type="ECO:0000259" key="2">
    <source>
        <dbReference type="Pfam" id="PF23639"/>
    </source>
</evidence>
<reference evidence="3 4" key="1">
    <citation type="submission" date="2017-02" db="EMBL/GenBank/DDBJ databases">
        <title>Genome sequence of the nitrite-oxidizing bacterium Nitrobacter vulgaris strain Ab1.</title>
        <authorList>
            <person name="Mellbye B.L."/>
            <person name="Davis E.W."/>
            <person name="Spieck E."/>
            <person name="Chang J.H."/>
            <person name="Bottomley P.J."/>
            <person name="Sayavedra-Soto L.A."/>
        </authorList>
    </citation>
    <scope>NUCLEOTIDE SEQUENCE [LARGE SCALE GENOMIC DNA]</scope>
    <source>
        <strain evidence="3 4">Ab1</strain>
    </source>
</reference>
<dbReference type="InterPro" id="IPR055570">
    <property type="entry name" value="DUF7146"/>
</dbReference>
<dbReference type="Pfam" id="PF13362">
    <property type="entry name" value="Toprim_3"/>
    <property type="match status" value="1"/>
</dbReference>